<evidence type="ECO:0000313" key="3">
    <source>
        <dbReference type="Proteomes" id="UP000499080"/>
    </source>
</evidence>
<reference evidence="2 3" key="1">
    <citation type="journal article" date="2019" name="Sci. Rep.">
        <title>Orb-weaving spider Araneus ventricosus genome elucidates the spidroin gene catalogue.</title>
        <authorList>
            <person name="Kono N."/>
            <person name="Nakamura H."/>
            <person name="Ohtoshi R."/>
            <person name="Moran D.A.P."/>
            <person name="Shinohara A."/>
            <person name="Yoshida Y."/>
            <person name="Fujiwara M."/>
            <person name="Mori M."/>
            <person name="Tomita M."/>
            <person name="Arakawa K."/>
        </authorList>
    </citation>
    <scope>NUCLEOTIDE SEQUENCE [LARGE SCALE GENOMIC DNA]</scope>
</reference>
<feature type="compositionally biased region" description="Polar residues" evidence="1">
    <location>
        <begin position="57"/>
        <end position="67"/>
    </location>
</feature>
<evidence type="ECO:0000256" key="1">
    <source>
        <dbReference type="SAM" id="MobiDB-lite"/>
    </source>
</evidence>
<proteinExistence type="predicted"/>
<sequence length="136" mass="15284">MKSGAGTDEVHTPKLWYYEMLSFLEDQTVPRTSQTTGSVLDSMPFGYDEDCEDDFNESTSVPSTSSCAAMLEDSSEGQITPRFKRPRSQASQTIDNISMRMDQLLEKQIHPSIKTMEEHEMFGAYVGQKAEILATK</sequence>
<evidence type="ECO:0000313" key="2">
    <source>
        <dbReference type="EMBL" id="GBN64239.1"/>
    </source>
</evidence>
<organism evidence="2 3">
    <name type="scientific">Araneus ventricosus</name>
    <name type="common">Orbweaver spider</name>
    <name type="synonym">Epeira ventricosa</name>
    <dbReference type="NCBI Taxonomy" id="182803"/>
    <lineage>
        <taxon>Eukaryota</taxon>
        <taxon>Metazoa</taxon>
        <taxon>Ecdysozoa</taxon>
        <taxon>Arthropoda</taxon>
        <taxon>Chelicerata</taxon>
        <taxon>Arachnida</taxon>
        <taxon>Araneae</taxon>
        <taxon>Araneomorphae</taxon>
        <taxon>Entelegynae</taxon>
        <taxon>Araneoidea</taxon>
        <taxon>Araneidae</taxon>
        <taxon>Araneus</taxon>
    </lineage>
</organism>
<dbReference type="OrthoDB" id="6617753at2759"/>
<protein>
    <recommendedName>
        <fullName evidence="4">MADF domain-containing protein</fullName>
    </recommendedName>
</protein>
<accession>A0A4Y2QM13</accession>
<dbReference type="AlphaFoldDB" id="A0A4Y2QM13"/>
<dbReference type="EMBL" id="BGPR01014219">
    <property type="protein sequence ID" value="GBN64239.1"/>
    <property type="molecule type" value="Genomic_DNA"/>
</dbReference>
<gene>
    <name evidence="2" type="ORF">AVEN_77229_1</name>
</gene>
<dbReference type="Proteomes" id="UP000499080">
    <property type="component" value="Unassembled WGS sequence"/>
</dbReference>
<name>A0A4Y2QM13_ARAVE</name>
<keyword evidence="3" id="KW-1185">Reference proteome</keyword>
<comment type="caution">
    <text evidence="2">The sequence shown here is derived from an EMBL/GenBank/DDBJ whole genome shotgun (WGS) entry which is preliminary data.</text>
</comment>
<evidence type="ECO:0008006" key="4">
    <source>
        <dbReference type="Google" id="ProtNLM"/>
    </source>
</evidence>
<feature type="region of interest" description="Disordered" evidence="1">
    <location>
        <begin position="54"/>
        <end position="91"/>
    </location>
</feature>